<organism evidence="2 3">
    <name type="scientific">Rhodoferax lithotrophicus</name>
    <dbReference type="NCBI Taxonomy" id="2798804"/>
    <lineage>
        <taxon>Bacteria</taxon>
        <taxon>Pseudomonadati</taxon>
        <taxon>Pseudomonadota</taxon>
        <taxon>Betaproteobacteria</taxon>
        <taxon>Burkholderiales</taxon>
        <taxon>Comamonadaceae</taxon>
        <taxon>Rhodoferax</taxon>
    </lineage>
</organism>
<evidence type="ECO:0000313" key="2">
    <source>
        <dbReference type="EMBL" id="BCO25898.1"/>
    </source>
</evidence>
<evidence type="ECO:0000256" key="1">
    <source>
        <dbReference type="SAM" id="MobiDB-lite"/>
    </source>
</evidence>
<feature type="compositionally biased region" description="Polar residues" evidence="1">
    <location>
        <begin position="23"/>
        <end position="40"/>
    </location>
</feature>
<protein>
    <submittedName>
        <fullName evidence="2">Uncharacterized protein</fullName>
    </submittedName>
</protein>
<evidence type="ECO:0000313" key="3">
    <source>
        <dbReference type="Proteomes" id="UP000824366"/>
    </source>
</evidence>
<reference evidence="2 3" key="1">
    <citation type="journal article" date="2021" name="Microbiol. Spectr.">
        <title>A Single Bacterium Capable of Oxidation and Reduction of Iron at Circumneutral pH.</title>
        <authorList>
            <person name="Kato S."/>
            <person name="Ohkuma M."/>
        </authorList>
    </citation>
    <scope>NUCLEOTIDE SEQUENCE [LARGE SCALE GENOMIC DNA]</scope>
    <source>
        <strain evidence="2 3">MIZ03</strain>
    </source>
</reference>
<gene>
    <name evidence="2" type="ORF">MIZ03_0777</name>
</gene>
<sequence length="40" mass="4544">MFPARSQFPDPRSGLRVAHLRQSRQTCHTFSSTPLHAQPP</sequence>
<accession>A0ABN6D7M9</accession>
<keyword evidence="3" id="KW-1185">Reference proteome</keyword>
<dbReference type="EMBL" id="AP024238">
    <property type="protein sequence ID" value="BCO25898.1"/>
    <property type="molecule type" value="Genomic_DNA"/>
</dbReference>
<feature type="region of interest" description="Disordered" evidence="1">
    <location>
        <begin position="1"/>
        <end position="40"/>
    </location>
</feature>
<name>A0ABN6D7M9_9BURK</name>
<proteinExistence type="predicted"/>
<dbReference type="Proteomes" id="UP000824366">
    <property type="component" value="Chromosome"/>
</dbReference>